<keyword evidence="1" id="KW-0472">Membrane</keyword>
<gene>
    <name evidence="3" type="ORF">IB292_02770</name>
</gene>
<sequence length="161" mass="18190">MPSIDNILFPLILVAVYYVFVHKPSYQKKKGKIAGQFRPCETLNTKAEQVFKHVLKSRLPDNLELHCKVRLADLVLPSDPKNFVSLNKVTSKHVDFVVVDSQSAQIIFAVELDDKSHNSKKSKIQDSEKDYALDSAGVPLYRVKTGSDYHDATTQILAKYL</sequence>
<keyword evidence="1" id="KW-1133">Transmembrane helix</keyword>
<evidence type="ECO:0000259" key="2">
    <source>
        <dbReference type="Pfam" id="PF10881"/>
    </source>
</evidence>
<dbReference type="InterPro" id="IPR024402">
    <property type="entry name" value="DUF2726"/>
</dbReference>
<evidence type="ECO:0000256" key="1">
    <source>
        <dbReference type="SAM" id="Phobius"/>
    </source>
</evidence>
<protein>
    <submittedName>
        <fullName evidence="3">DUF2726 domain-containing protein</fullName>
    </submittedName>
</protein>
<feature type="transmembrane region" description="Helical" evidence="1">
    <location>
        <begin position="6"/>
        <end position="22"/>
    </location>
</feature>
<comment type="caution">
    <text evidence="3">The sequence shown here is derived from an EMBL/GenBank/DDBJ whole genome shotgun (WGS) entry which is preliminary data.</text>
</comment>
<evidence type="ECO:0000313" key="3">
    <source>
        <dbReference type="EMBL" id="MCC3803953.1"/>
    </source>
</evidence>
<dbReference type="RefSeq" id="WP_228085627.1">
    <property type="nucleotide sequence ID" value="NZ_JACVHL010000002.1"/>
</dbReference>
<dbReference type="Pfam" id="PF10881">
    <property type="entry name" value="DUF2726"/>
    <property type="match status" value="1"/>
</dbReference>
<keyword evidence="1" id="KW-0812">Transmembrane</keyword>
<dbReference type="EMBL" id="JACVHL010000002">
    <property type="protein sequence ID" value="MCC3803953.1"/>
    <property type="molecule type" value="Genomic_DNA"/>
</dbReference>
<organism evidence="3 4">
    <name type="scientific">Vibrio parahaemolyticus</name>
    <dbReference type="NCBI Taxonomy" id="670"/>
    <lineage>
        <taxon>Bacteria</taxon>
        <taxon>Pseudomonadati</taxon>
        <taxon>Pseudomonadota</taxon>
        <taxon>Gammaproteobacteria</taxon>
        <taxon>Vibrionales</taxon>
        <taxon>Vibrionaceae</taxon>
        <taxon>Vibrio</taxon>
    </lineage>
</organism>
<dbReference type="AlphaFoldDB" id="A0A9Q3YHL4"/>
<proteinExistence type="predicted"/>
<reference evidence="3" key="1">
    <citation type="submission" date="2020-09" db="EMBL/GenBank/DDBJ databases">
        <title>Genome sequence of Vibrio parahaemolyticus isolates.</title>
        <authorList>
            <person name="Hammerl J.A."/>
            <person name="Strauch E."/>
        </authorList>
    </citation>
    <scope>NUCLEOTIDE SEQUENCE</scope>
    <source>
        <strain evidence="3">17-VB00146</strain>
    </source>
</reference>
<name>A0A9Q3YHL4_VIBPH</name>
<accession>A0A9Q3YHL4</accession>
<feature type="domain" description="DUF2726" evidence="2">
    <location>
        <begin position="42"/>
        <end position="152"/>
    </location>
</feature>
<evidence type="ECO:0000313" key="4">
    <source>
        <dbReference type="Proteomes" id="UP000726777"/>
    </source>
</evidence>
<dbReference type="Proteomes" id="UP000726777">
    <property type="component" value="Unassembled WGS sequence"/>
</dbReference>